<accession>A0A1R1EAW0</accession>
<organism evidence="2 3">
    <name type="scientific">Paenibacillus rhizosphaerae</name>
    <dbReference type="NCBI Taxonomy" id="297318"/>
    <lineage>
        <taxon>Bacteria</taxon>
        <taxon>Bacillati</taxon>
        <taxon>Bacillota</taxon>
        <taxon>Bacilli</taxon>
        <taxon>Bacillales</taxon>
        <taxon>Paenibacillaceae</taxon>
        <taxon>Paenibacillus</taxon>
    </lineage>
</organism>
<dbReference type="InterPro" id="IPR051532">
    <property type="entry name" value="Ester_Hydrolysis_Enzymes"/>
</dbReference>
<protein>
    <submittedName>
        <fullName evidence="2">G-D-S-L family lipolytic protein</fullName>
    </submittedName>
</protein>
<comment type="caution">
    <text evidence="2">The sequence shown here is derived from an EMBL/GenBank/DDBJ whole genome shotgun (WGS) entry which is preliminary data.</text>
</comment>
<dbReference type="GO" id="GO:0004622">
    <property type="term" value="F:phosphatidylcholine lysophospholipase activity"/>
    <property type="evidence" value="ECO:0007669"/>
    <property type="project" value="TreeGrafter"/>
</dbReference>
<dbReference type="SUPFAM" id="SSF52266">
    <property type="entry name" value="SGNH hydrolase"/>
    <property type="match status" value="1"/>
</dbReference>
<dbReference type="PANTHER" id="PTHR30383">
    <property type="entry name" value="THIOESTERASE 1/PROTEASE 1/LYSOPHOSPHOLIPASE L1"/>
    <property type="match status" value="1"/>
</dbReference>
<dbReference type="Gene3D" id="3.40.50.1110">
    <property type="entry name" value="SGNH hydrolase"/>
    <property type="match status" value="1"/>
</dbReference>
<reference evidence="2 3" key="1">
    <citation type="submission" date="2016-11" db="EMBL/GenBank/DDBJ databases">
        <title>Paenibacillus species isolates.</title>
        <authorList>
            <person name="Beno S.M."/>
        </authorList>
    </citation>
    <scope>NUCLEOTIDE SEQUENCE [LARGE SCALE GENOMIC DNA]</scope>
    <source>
        <strain evidence="2 3">FSL R5-0378</strain>
    </source>
</reference>
<evidence type="ECO:0000259" key="1">
    <source>
        <dbReference type="Pfam" id="PF13472"/>
    </source>
</evidence>
<keyword evidence="3" id="KW-1185">Reference proteome</keyword>
<sequence>MSDSRLQPGMDATYIVSGDSISKGVVYDETRSKYVILEDNYVSLLQDKLKGAVKNTARFGNTLMKGIGSLKKEILKGKPSMVLIEYGGNDCDFNWSEIASNPDAEHRPKTDFTLFEKMLTDTVNFLKSQSITPVLMSLPPLNADKYFKWVSQDNPEAERNIMKFLGSVTKIYWWQERYNSTILKVSELTKTKYIDVRGAFLAHPDFTQFICSDGIHPNQDGHRIIYDKVLEFVKANYGHLLKDNTIGCEV</sequence>
<dbReference type="CDD" id="cd00229">
    <property type="entry name" value="SGNH_hydrolase"/>
    <property type="match status" value="1"/>
</dbReference>
<gene>
    <name evidence="2" type="ORF">BK138_30765</name>
</gene>
<dbReference type="Proteomes" id="UP000187172">
    <property type="component" value="Unassembled WGS sequence"/>
</dbReference>
<evidence type="ECO:0000313" key="3">
    <source>
        <dbReference type="Proteomes" id="UP000187172"/>
    </source>
</evidence>
<dbReference type="EMBL" id="MRTP01000015">
    <property type="protein sequence ID" value="OMF48950.1"/>
    <property type="molecule type" value="Genomic_DNA"/>
</dbReference>
<dbReference type="STRING" id="297318.BK138_30765"/>
<dbReference type="Pfam" id="PF13472">
    <property type="entry name" value="Lipase_GDSL_2"/>
    <property type="match status" value="1"/>
</dbReference>
<feature type="domain" description="SGNH hydrolase-type esterase" evidence="1">
    <location>
        <begin position="18"/>
        <end position="224"/>
    </location>
</feature>
<dbReference type="InterPro" id="IPR036514">
    <property type="entry name" value="SGNH_hydro_sf"/>
</dbReference>
<proteinExistence type="predicted"/>
<dbReference type="AlphaFoldDB" id="A0A1R1EAW0"/>
<dbReference type="RefSeq" id="WP_076175689.1">
    <property type="nucleotide sequence ID" value="NZ_MRTP01000015.1"/>
</dbReference>
<dbReference type="PANTHER" id="PTHR30383:SF5">
    <property type="entry name" value="SGNH HYDROLASE-TYPE ESTERASE DOMAIN-CONTAINING PROTEIN"/>
    <property type="match status" value="1"/>
</dbReference>
<dbReference type="InterPro" id="IPR013830">
    <property type="entry name" value="SGNH_hydro"/>
</dbReference>
<name>A0A1R1EAW0_9BACL</name>
<evidence type="ECO:0000313" key="2">
    <source>
        <dbReference type="EMBL" id="OMF48950.1"/>
    </source>
</evidence>